<dbReference type="InterPro" id="IPR057525">
    <property type="entry name" value="UTP20_C"/>
</dbReference>
<name>A0AAW1UPM5_9CUCU</name>
<proteinExistence type="predicted"/>
<keyword evidence="6" id="KW-1185">Reference proteome</keyword>
<feature type="domain" description="U3 small nucleolar RNA-associated protein 20 N-terminal" evidence="2">
    <location>
        <begin position="2"/>
        <end position="613"/>
    </location>
</feature>
<dbReference type="Pfam" id="PF07539">
    <property type="entry name" value="UTP20_N"/>
    <property type="match status" value="1"/>
</dbReference>
<reference evidence="5 6" key="1">
    <citation type="submission" date="2023-03" db="EMBL/GenBank/DDBJ databases">
        <title>Genome insight into feeding habits of ladybird beetles.</title>
        <authorList>
            <person name="Li H.-S."/>
            <person name="Huang Y.-H."/>
            <person name="Pang H."/>
        </authorList>
    </citation>
    <scope>NUCLEOTIDE SEQUENCE [LARGE SCALE GENOMIC DNA]</scope>
    <source>
        <strain evidence="5">SYSU_2023b</strain>
        <tissue evidence="5">Whole body</tissue>
    </source>
</reference>
<evidence type="ECO:0008006" key="7">
    <source>
        <dbReference type="Google" id="ProtNLM"/>
    </source>
</evidence>
<dbReference type="GO" id="GO:0032040">
    <property type="term" value="C:small-subunit processome"/>
    <property type="evidence" value="ECO:0007669"/>
    <property type="project" value="TreeGrafter"/>
</dbReference>
<comment type="caution">
    <text evidence="5">The sequence shown here is derived from an EMBL/GenBank/DDBJ whole genome shotgun (WGS) entry which is preliminary data.</text>
</comment>
<feature type="region of interest" description="Disordered" evidence="1">
    <location>
        <begin position="790"/>
        <end position="810"/>
    </location>
</feature>
<accession>A0AAW1UPM5</accession>
<dbReference type="Pfam" id="PF23099">
    <property type="entry name" value="UTP20_C"/>
    <property type="match status" value="1"/>
</dbReference>
<dbReference type="Gene3D" id="1.25.10.10">
    <property type="entry name" value="Leucine-rich Repeat Variant"/>
    <property type="match status" value="1"/>
</dbReference>
<evidence type="ECO:0000259" key="2">
    <source>
        <dbReference type="Pfam" id="PF07539"/>
    </source>
</evidence>
<feature type="domain" description="U3 small nucleolar RNA-associated protein 20 C-terminal" evidence="4">
    <location>
        <begin position="1473"/>
        <end position="1814"/>
    </location>
</feature>
<evidence type="ECO:0000313" key="6">
    <source>
        <dbReference type="Proteomes" id="UP001431783"/>
    </source>
</evidence>
<dbReference type="InterPro" id="IPR011989">
    <property type="entry name" value="ARM-like"/>
</dbReference>
<feature type="domain" description="U3 small nucleolar RNA-associated protein 20" evidence="3">
    <location>
        <begin position="899"/>
        <end position="1116"/>
    </location>
</feature>
<dbReference type="InterPro" id="IPR052575">
    <property type="entry name" value="SSU_processome_comp_20"/>
</dbReference>
<dbReference type="GO" id="GO:0030686">
    <property type="term" value="C:90S preribosome"/>
    <property type="evidence" value="ECO:0007669"/>
    <property type="project" value="TreeGrafter"/>
</dbReference>
<protein>
    <recommendedName>
        <fullName evidence="7">Small subunit processome component 20 homolog</fullName>
    </recommendedName>
</protein>
<dbReference type="SUPFAM" id="SSF48371">
    <property type="entry name" value="ARM repeat"/>
    <property type="match status" value="1"/>
</dbReference>
<dbReference type="PANTHER" id="PTHR17695">
    <property type="entry name" value="SMALL SUBUNIT PROCESSOME COMPONENT 20 HOMOLOG"/>
    <property type="match status" value="1"/>
</dbReference>
<dbReference type="PANTHER" id="PTHR17695:SF11">
    <property type="entry name" value="SMALL SUBUNIT PROCESSOME COMPONENT 20 HOMOLOG"/>
    <property type="match status" value="1"/>
</dbReference>
<dbReference type="InterPro" id="IPR016024">
    <property type="entry name" value="ARM-type_fold"/>
</dbReference>
<sequence>MVFAKIKSPKSMYREIELNKLYFDLLQHKSADIQKAALDCLFTYKPKALLPYKDSLYNLVDDKSFKNELALFNVGREGSTVLEKYRDQLMSVVMRIVYSKINAKIGLRTGGRSAGQHRRTLAIRFLGGCHEREKISFVKMVFWYFDKYLDEDYGYFDKHIDLEKFVPPKRLQSSINMLNVILEHFGDFLANELLTKLLSYIYLIGAFIKGAFQQMSNVHVGYHSSLKVLKTSSIKLLHLFFEKFQQFQWTNKQINDTFNIFVWPYLDKLNTEGIHSPTVLLKLFTLWGSNPRYFSLLVKHKDDDEKQYILPRIMELLLNRKAHFSVTNAILEMIEKLLTLQPDEEDVRLEIPVDNVKSIDQSILDRIKLNDKLNFGSCILLEYVPSILSRIQISLERKSKNLKKRELFILSRISELVWEANISEQTLQLLIPVVVKKCSGNPDENIVNQFLTSVKNLLHNVSNPTVFLRNIAPLFGEVIHSSSRKLLLYIIDIMVCENEDPSFKILKHTLMELNAFDAKWIDQPDFQRRHDSFREIYTLIQENKIEVQLGVLLIFNCYYILNNEKDLSLRENSSRLLKMLIPHLLKEYQTLRQTHDYILETTFNLIRKGMKSMNDYLRNECISLLGHLAKKCPENHFILRDLHIFTNDADVEVDFFENLIHIQIHRQARAMTKFCQILRKQTVMINPQTLTRFVLPFASFYLCNEKYAAKNSVLDAAIETVGVICRLLPWHQYEGLLKFYLNKLRGKVNYQKQLVRLNVAILDSFHFDLHKAQELDNEILNTKQKIEEDEKNDTVVSGEVDNSNEDDTNQDQDFIAEENNLEEDVDDVLENIDEKDEEEEDNITTSSICDKTTVLCKSTATRVIYTIQTVLLPQLHKALAELTHRDTSHKLNRKSTRYEQEEEDLIKVPLSLAVVKLLQQLPKQILEHNLPRIFMKTCTFLKSHLESVRKAARETLQNMMLTLGPTYLDLLLTEMLPLLQRGFQAHVLVFTVHGVLNCLKNHYRPHDIDKVLLTVLKLCNTDLFGILSEEKEISKIKTKTSEAKSSKSIDTYQILAQFITEKCFMDLILPIKHILETSSSFKTVYKAQECLRCISLGLVDNNFISTDSLLKFAYGVAAEKIPQLIIGKEKHELTEKEIDLLKRQKPDCYIIPKAPVGRSGIRVNNVKNYDKTNAHILVEFGLKVCFALLKRDRLKEEEFKPFMDPFVVLFKDCLNSTYVKVCTVTLKCLSCIFKYDLPSLKEHIKKITSDIFAILHKYAAEGLSKGDNFDLVVAAFKSMSLILRDVNYYTIDQDQAKVLLLYVEQDMNDYDRQAVAFNLLKAILTKKVIVPEIHEIMERVAELSIVSELNHVRNQARSAFHQYWMDYPLGKHLEKHISFYLSHLSFEMQYGRESAIEMIQTLINSFPLKNLCSHSKIILITLGARLVNEEAPELRKSVAACLTAMLNRLSKSDSQPLFEMVILWFKDRNICHRRMAAQLCGIFVNVEKTSFDTRLPIVIPEIMRQFSLNDYAGKFVKINKYEENYSEEKIRIKDHHYFQVLQLLLKICTHCPTFLKQKDNVNNLASHCQSLLNYPHDWVRLSACQFLGFVLSSTDIDHLSNLLLNNEKDDSGYLSTDPANSLKSLVLDLCDQLQPENLKSVLAEQVIKNLVFIARVLQKIPIKTDDSTKINLYWLCKKLRKVINTEIVENSSSIIIRTEIFKWIAAVTTALETEATIPILNHLMAPLVREMLTTEESNAPLRQLSKEVGKIIKNKVGFEIYTETLSKLQQSLTVKRADRKRSKNQLAILDPELHAKKKLKRNEKKKDSKKRKIAEFKGKKNFKRRKVVDLEDNSEVL</sequence>
<dbReference type="InterPro" id="IPR046523">
    <property type="entry name" value="UTP20_dom"/>
</dbReference>
<evidence type="ECO:0000259" key="3">
    <source>
        <dbReference type="Pfam" id="PF20416"/>
    </source>
</evidence>
<dbReference type="EMBL" id="JARQZJ010000069">
    <property type="protein sequence ID" value="KAK9881414.1"/>
    <property type="molecule type" value="Genomic_DNA"/>
</dbReference>
<evidence type="ECO:0000313" key="5">
    <source>
        <dbReference type="EMBL" id="KAK9881414.1"/>
    </source>
</evidence>
<evidence type="ECO:0000259" key="4">
    <source>
        <dbReference type="Pfam" id="PF23099"/>
    </source>
</evidence>
<organism evidence="5 6">
    <name type="scientific">Henosepilachna vigintioctopunctata</name>
    <dbReference type="NCBI Taxonomy" id="420089"/>
    <lineage>
        <taxon>Eukaryota</taxon>
        <taxon>Metazoa</taxon>
        <taxon>Ecdysozoa</taxon>
        <taxon>Arthropoda</taxon>
        <taxon>Hexapoda</taxon>
        <taxon>Insecta</taxon>
        <taxon>Pterygota</taxon>
        <taxon>Neoptera</taxon>
        <taxon>Endopterygota</taxon>
        <taxon>Coleoptera</taxon>
        <taxon>Polyphaga</taxon>
        <taxon>Cucujiformia</taxon>
        <taxon>Coccinelloidea</taxon>
        <taxon>Coccinellidae</taxon>
        <taxon>Epilachninae</taxon>
        <taxon>Epilachnini</taxon>
        <taxon>Henosepilachna</taxon>
    </lineage>
</organism>
<dbReference type="InterPro" id="IPR011430">
    <property type="entry name" value="UTP20_N"/>
</dbReference>
<gene>
    <name evidence="5" type="ORF">WA026_016304</name>
</gene>
<dbReference type="Pfam" id="PF20416">
    <property type="entry name" value="UTP20"/>
    <property type="match status" value="1"/>
</dbReference>
<dbReference type="Proteomes" id="UP001431783">
    <property type="component" value="Unassembled WGS sequence"/>
</dbReference>
<evidence type="ECO:0000256" key="1">
    <source>
        <dbReference type="SAM" id="MobiDB-lite"/>
    </source>
</evidence>